<sequence>MKTKSNQKLAIILLIMALFFQSCEEKKKVKPPKQIIDYEYANTLEEEYKKTRSVAIREYLQIDDAREFWFDLKGLKQYIKFVEQEAKELGYENLGIRIYNGAYPKDDRYPDPGYSTVFLVPTGNKTHSKASFLPITTAVGDDNITNIPAYNYGHAGRPPKDVD</sequence>
<dbReference type="PROSITE" id="PS51257">
    <property type="entry name" value="PROKAR_LIPOPROTEIN"/>
    <property type="match status" value="1"/>
</dbReference>
<dbReference type="EMBL" id="CP025791">
    <property type="protein sequence ID" value="AUP77599.1"/>
    <property type="molecule type" value="Genomic_DNA"/>
</dbReference>
<protein>
    <submittedName>
        <fullName evidence="1">Uncharacterized protein</fullName>
    </submittedName>
</protein>
<dbReference type="OrthoDB" id="1440507at2"/>
<dbReference type="AlphaFoldDB" id="A0A2K9PKK1"/>
<evidence type="ECO:0000313" key="2">
    <source>
        <dbReference type="Proteomes" id="UP000235826"/>
    </source>
</evidence>
<organism evidence="1 2">
    <name type="scientific">Flavivirga eckloniae</name>
    <dbReference type="NCBI Taxonomy" id="1803846"/>
    <lineage>
        <taxon>Bacteria</taxon>
        <taxon>Pseudomonadati</taxon>
        <taxon>Bacteroidota</taxon>
        <taxon>Flavobacteriia</taxon>
        <taxon>Flavobacteriales</taxon>
        <taxon>Flavobacteriaceae</taxon>
        <taxon>Flavivirga</taxon>
    </lineage>
</organism>
<gene>
    <name evidence="1" type="ORF">C1H87_02245</name>
</gene>
<evidence type="ECO:0000313" key="1">
    <source>
        <dbReference type="EMBL" id="AUP77599.1"/>
    </source>
</evidence>
<dbReference type="KEGG" id="fek:C1H87_02245"/>
<dbReference type="Proteomes" id="UP000235826">
    <property type="component" value="Chromosome"/>
</dbReference>
<dbReference type="RefSeq" id="WP_102754259.1">
    <property type="nucleotide sequence ID" value="NZ_CP025791.1"/>
</dbReference>
<accession>A0A2K9PKK1</accession>
<keyword evidence="2" id="KW-1185">Reference proteome</keyword>
<proteinExistence type="predicted"/>
<reference evidence="1 2" key="1">
    <citation type="submission" date="2018-01" db="EMBL/GenBank/DDBJ databases">
        <title>Complete genome sequence of Flavivirga eckloniae ECD14 isolated from seaweed Ecklonia cava.</title>
        <authorList>
            <person name="Lee J.H."/>
            <person name="Baik K.S."/>
            <person name="Seong C.N."/>
        </authorList>
    </citation>
    <scope>NUCLEOTIDE SEQUENCE [LARGE SCALE GENOMIC DNA]</scope>
    <source>
        <strain evidence="1 2">ECD14</strain>
    </source>
</reference>
<name>A0A2K9PKK1_9FLAO</name>